<protein>
    <submittedName>
        <fullName evidence="2">Uncharacterized protein</fullName>
    </submittedName>
</protein>
<name>A0A4U0TN22_9PEZI</name>
<evidence type="ECO:0000313" key="2">
    <source>
        <dbReference type="EMBL" id="TKA23391.1"/>
    </source>
</evidence>
<evidence type="ECO:0000256" key="1">
    <source>
        <dbReference type="SAM" id="SignalP"/>
    </source>
</evidence>
<reference evidence="2 3" key="1">
    <citation type="submission" date="2017-03" db="EMBL/GenBank/DDBJ databases">
        <title>Genomes of endolithic fungi from Antarctica.</title>
        <authorList>
            <person name="Coleine C."/>
            <person name="Masonjones S."/>
            <person name="Stajich J.E."/>
        </authorList>
    </citation>
    <scope>NUCLEOTIDE SEQUENCE [LARGE SCALE GENOMIC DNA]</scope>
    <source>
        <strain evidence="2 3">CCFEE 6315</strain>
    </source>
</reference>
<accession>A0A4U0TN22</accession>
<feature type="chain" id="PRO_5020771232" evidence="1">
    <location>
        <begin position="22"/>
        <end position="170"/>
    </location>
</feature>
<sequence length="170" mass="18110">MKSTFAVFAAALPSMLPSTFASPVSPSVSIEKRAVPNVCQPDGAQANSNYLYWDESATCQAAGVATGCCVTALGTLGCSVKTEDEVSDLKSVVGKHIKKTGQFASTTVGNYTATYDLLEDDKVNPDVLQEWYHALGPDDSLSSGNSGTFAYLLFSYIAKDTWTRVRVSCL</sequence>
<dbReference type="Proteomes" id="UP000308549">
    <property type="component" value="Unassembled WGS sequence"/>
</dbReference>
<feature type="signal peptide" evidence="1">
    <location>
        <begin position="1"/>
        <end position="21"/>
    </location>
</feature>
<evidence type="ECO:0000313" key="3">
    <source>
        <dbReference type="Proteomes" id="UP000308549"/>
    </source>
</evidence>
<keyword evidence="3" id="KW-1185">Reference proteome</keyword>
<dbReference type="OrthoDB" id="4918924at2759"/>
<organism evidence="2 3">
    <name type="scientific">Salinomyces thailandicus</name>
    <dbReference type="NCBI Taxonomy" id="706561"/>
    <lineage>
        <taxon>Eukaryota</taxon>
        <taxon>Fungi</taxon>
        <taxon>Dikarya</taxon>
        <taxon>Ascomycota</taxon>
        <taxon>Pezizomycotina</taxon>
        <taxon>Dothideomycetes</taxon>
        <taxon>Dothideomycetidae</taxon>
        <taxon>Mycosphaerellales</taxon>
        <taxon>Teratosphaeriaceae</taxon>
        <taxon>Salinomyces</taxon>
    </lineage>
</organism>
<proteinExistence type="predicted"/>
<dbReference type="EMBL" id="NAJL01000056">
    <property type="protein sequence ID" value="TKA23391.1"/>
    <property type="molecule type" value="Genomic_DNA"/>
</dbReference>
<keyword evidence="1" id="KW-0732">Signal</keyword>
<dbReference type="AlphaFoldDB" id="A0A4U0TN22"/>
<comment type="caution">
    <text evidence="2">The sequence shown here is derived from an EMBL/GenBank/DDBJ whole genome shotgun (WGS) entry which is preliminary data.</text>
</comment>
<gene>
    <name evidence="2" type="ORF">B0A50_07267</name>
</gene>